<evidence type="ECO:0000313" key="3">
    <source>
        <dbReference type="Proteomes" id="UP001151760"/>
    </source>
</evidence>
<feature type="compositionally biased region" description="Basic and acidic residues" evidence="1">
    <location>
        <begin position="282"/>
        <end position="291"/>
    </location>
</feature>
<reference evidence="2" key="2">
    <citation type="submission" date="2022-01" db="EMBL/GenBank/DDBJ databases">
        <authorList>
            <person name="Yamashiro T."/>
            <person name="Shiraishi A."/>
            <person name="Satake H."/>
            <person name="Nakayama K."/>
        </authorList>
    </citation>
    <scope>NUCLEOTIDE SEQUENCE</scope>
</reference>
<keyword evidence="3" id="KW-1185">Reference proteome</keyword>
<gene>
    <name evidence="2" type="ORF">Tco_0893311</name>
</gene>
<evidence type="ECO:0000313" key="2">
    <source>
        <dbReference type="EMBL" id="GJT23374.1"/>
    </source>
</evidence>
<organism evidence="2 3">
    <name type="scientific">Tanacetum coccineum</name>
    <dbReference type="NCBI Taxonomy" id="301880"/>
    <lineage>
        <taxon>Eukaryota</taxon>
        <taxon>Viridiplantae</taxon>
        <taxon>Streptophyta</taxon>
        <taxon>Embryophyta</taxon>
        <taxon>Tracheophyta</taxon>
        <taxon>Spermatophyta</taxon>
        <taxon>Magnoliopsida</taxon>
        <taxon>eudicotyledons</taxon>
        <taxon>Gunneridae</taxon>
        <taxon>Pentapetalae</taxon>
        <taxon>asterids</taxon>
        <taxon>campanulids</taxon>
        <taxon>Asterales</taxon>
        <taxon>Asteraceae</taxon>
        <taxon>Asteroideae</taxon>
        <taxon>Anthemideae</taxon>
        <taxon>Anthemidinae</taxon>
        <taxon>Tanacetum</taxon>
    </lineage>
</organism>
<feature type="compositionally biased region" description="Basic and acidic residues" evidence="1">
    <location>
        <begin position="254"/>
        <end position="272"/>
    </location>
</feature>
<feature type="compositionally biased region" description="Polar residues" evidence="1">
    <location>
        <begin position="358"/>
        <end position="383"/>
    </location>
</feature>
<reference evidence="2" key="1">
    <citation type="journal article" date="2022" name="Int. J. Mol. Sci.">
        <title>Draft Genome of Tanacetum Coccineum: Genomic Comparison of Closely Related Tanacetum-Family Plants.</title>
        <authorList>
            <person name="Yamashiro T."/>
            <person name="Shiraishi A."/>
            <person name="Nakayama K."/>
            <person name="Satake H."/>
        </authorList>
    </citation>
    <scope>NUCLEOTIDE SEQUENCE</scope>
</reference>
<feature type="compositionally biased region" description="Acidic residues" evidence="1">
    <location>
        <begin position="426"/>
        <end position="438"/>
    </location>
</feature>
<feature type="region of interest" description="Disordered" evidence="1">
    <location>
        <begin position="426"/>
        <end position="478"/>
    </location>
</feature>
<sequence>MKFLFNCPLKQAFIKCPSVLYQNYLREFWSTAVAYDPSPPIDETEQRPLRVYLIKFSVLNGQRHLTLDFNTFCSSTGLDYKNGKCVGHPESDVVKKESRKIDINPTYLDKTPVQNNSFPVATEVDIRKIIYSDLVTMLLNKSKLKYVAYPRFISCALQVLLGCDYTQDPNFGYLPGILSNCNFTKDPSKVTNIELTAHMIAVNNQKESVSPLPFSAKKKKVKSQTMTHTLPKSQGPKASESLPQTRKKSKSKKAPKETKETPPPEPTKEFEQSHSVSWGKTLDPKDPERNKQLAGMGLPSTHLDEGTRKSKLLTKGTKSDPKDLVRNIQPIDMGLPSMVPKGNKPPADIEPIHPSVADLSSSGAEYQVDETQSTTLRYQTLTDNEGKTSSKMEPGTQPLKFTAYVDVQAFLLSDDEMLQESDDDEVFGAGEDMDEDPQEPLNKTTPPQSTKEEHHSPPKDKPESSNAPDTESDSESSNLDVLKKYDNIRTLTKRQLVKYLRKYPKSSSINLLRTLGTSMLRLPHLINFQTLLSNFKVDHNTSMRRIMKLLNAIHNFVKDNPALNKIILKASKAYTQHSSNLTELLSLFKTSDFASLKIIMESLHDISNKKDAKFAN</sequence>
<evidence type="ECO:0000256" key="1">
    <source>
        <dbReference type="SAM" id="MobiDB-lite"/>
    </source>
</evidence>
<comment type="caution">
    <text evidence="2">The sequence shown here is derived from an EMBL/GenBank/DDBJ whole genome shotgun (WGS) entry which is preliminary data.</text>
</comment>
<protein>
    <submittedName>
        <fullName evidence="2">Uncharacterized protein</fullName>
    </submittedName>
</protein>
<dbReference type="EMBL" id="BQNB010014050">
    <property type="protein sequence ID" value="GJT23374.1"/>
    <property type="molecule type" value="Genomic_DNA"/>
</dbReference>
<feature type="region of interest" description="Disordered" evidence="1">
    <location>
        <begin position="211"/>
        <end position="398"/>
    </location>
</feature>
<proteinExistence type="predicted"/>
<feature type="compositionally biased region" description="Basic and acidic residues" evidence="1">
    <location>
        <begin position="450"/>
        <end position="463"/>
    </location>
</feature>
<feature type="compositionally biased region" description="Polar residues" evidence="1">
    <location>
        <begin position="223"/>
        <end position="232"/>
    </location>
</feature>
<accession>A0ABQ5C9Z4</accession>
<name>A0ABQ5C9Z4_9ASTR</name>
<dbReference type="Proteomes" id="UP001151760">
    <property type="component" value="Unassembled WGS sequence"/>
</dbReference>
<feature type="compositionally biased region" description="Polar residues" evidence="1">
    <location>
        <begin position="464"/>
        <end position="478"/>
    </location>
</feature>